<dbReference type="Gramene" id="ONK79420">
    <property type="protein sequence ID" value="ONK79420"/>
    <property type="gene ID" value="A4U43_C01F6170"/>
</dbReference>
<accession>A0A5P1FRY2</accession>
<dbReference type="OrthoDB" id="185373at2759"/>
<gene>
    <name evidence="3" type="ORF">A4U43_C01F6170</name>
</gene>
<evidence type="ECO:0008006" key="5">
    <source>
        <dbReference type="Google" id="ProtNLM"/>
    </source>
</evidence>
<dbReference type="SUPFAM" id="SSF48452">
    <property type="entry name" value="TPR-like"/>
    <property type="match status" value="1"/>
</dbReference>
<name>A0A5P1FRY2_ASPOF</name>
<reference evidence="4" key="1">
    <citation type="journal article" date="2017" name="Nat. Commun.">
        <title>The asparagus genome sheds light on the origin and evolution of a young Y chromosome.</title>
        <authorList>
            <person name="Harkess A."/>
            <person name="Zhou J."/>
            <person name="Xu C."/>
            <person name="Bowers J.E."/>
            <person name="Van der Hulst R."/>
            <person name="Ayyampalayam S."/>
            <person name="Mercati F."/>
            <person name="Riccardi P."/>
            <person name="McKain M.R."/>
            <person name="Kakrana A."/>
            <person name="Tang H."/>
            <person name="Ray J."/>
            <person name="Groenendijk J."/>
            <person name="Arikit S."/>
            <person name="Mathioni S.M."/>
            <person name="Nakano M."/>
            <person name="Shan H."/>
            <person name="Telgmann-Rauber A."/>
            <person name="Kanno A."/>
            <person name="Yue Z."/>
            <person name="Chen H."/>
            <person name="Li W."/>
            <person name="Chen Y."/>
            <person name="Xu X."/>
            <person name="Zhang Y."/>
            <person name="Luo S."/>
            <person name="Chen H."/>
            <person name="Gao J."/>
            <person name="Mao Z."/>
            <person name="Pires J.C."/>
            <person name="Luo M."/>
            <person name="Kudrna D."/>
            <person name="Wing R.A."/>
            <person name="Meyers B.C."/>
            <person name="Yi K."/>
            <person name="Kong H."/>
            <person name="Lavrijsen P."/>
            <person name="Sunseri F."/>
            <person name="Falavigna A."/>
            <person name="Ye Y."/>
            <person name="Leebens-Mack J.H."/>
            <person name="Chen G."/>
        </authorList>
    </citation>
    <scope>NUCLEOTIDE SEQUENCE [LARGE SCALE GENOMIC DNA]</scope>
    <source>
        <strain evidence="4">cv. DH0086</strain>
    </source>
</reference>
<dbReference type="PANTHER" id="PTHR47926:SF543">
    <property type="entry name" value="(WILD MALAYSIAN BANANA) HYPOTHETICAL PROTEIN"/>
    <property type="match status" value="1"/>
</dbReference>
<dbReference type="Gene3D" id="1.25.40.10">
    <property type="entry name" value="Tetratricopeptide repeat domain"/>
    <property type="match status" value="4"/>
</dbReference>
<sequence length="608" mass="68567">MLKSKLPKLKHKSLNPQPITQIQILTLLKQCNSLKTLKQIHTQLLINSLNHPNHLLSKLIHLQDFHYSILHFSQIPKPNEFSYNIMIRALTSTWENHPLALEFYLKMIKSGEKTDKYTYPFVLKAIGGLRSLNLGRTIHGSVFKLGLDLDEHTSHCLITMYLKCGELGCSRKVFDEIPDKDLVSWNSMISGCSGMGFSKEAVELFEEMKDEGFEPCERTLASVLKACGDLVDKEMGRKLEMLVEERGMEVESFVGSALVNMYGKCGDLVSARRVFDGMKKRELAVWNSMITGYAQNGQPEEAIKLFNAMRESTTEPDKYTIAAVLSACASVGALKLGSWVDDFASRKGLINRNVYISTALVDMYAKCGNLDRAIKIFQPMLHKNVVSWNAMISAMASHGHGQEAIELFHRMLDEKEVTPNDITFVGLLSACVHTGLVDEGRQWFNLMETKFGIVPRIEHYSCMVDLLARAGKVEEAWEFIESMPEELDAVLLGALLNACRNSKNVEIGEKVMRKILELEPLNSGNYVISSKIYVNSNRLEDAARMRGLMKERGVSKTPGCSWIEIDGQAYDFHAGDRLHPETLDLNWVIDLMLEEMKLEGYTPIIDIL</sequence>
<dbReference type="InterPro" id="IPR002885">
    <property type="entry name" value="PPR_rpt"/>
</dbReference>
<dbReference type="PANTHER" id="PTHR47926">
    <property type="entry name" value="PENTATRICOPEPTIDE REPEAT-CONTAINING PROTEIN"/>
    <property type="match status" value="1"/>
</dbReference>
<organism evidence="3 4">
    <name type="scientific">Asparagus officinalis</name>
    <name type="common">Garden asparagus</name>
    <dbReference type="NCBI Taxonomy" id="4686"/>
    <lineage>
        <taxon>Eukaryota</taxon>
        <taxon>Viridiplantae</taxon>
        <taxon>Streptophyta</taxon>
        <taxon>Embryophyta</taxon>
        <taxon>Tracheophyta</taxon>
        <taxon>Spermatophyta</taxon>
        <taxon>Magnoliopsida</taxon>
        <taxon>Liliopsida</taxon>
        <taxon>Asparagales</taxon>
        <taxon>Asparagaceae</taxon>
        <taxon>Asparagoideae</taxon>
        <taxon>Asparagus</taxon>
    </lineage>
</organism>
<dbReference type="PROSITE" id="PS51375">
    <property type="entry name" value="PPR"/>
    <property type="match status" value="6"/>
</dbReference>
<dbReference type="AlphaFoldDB" id="A0A5P1FRY2"/>
<evidence type="ECO:0000256" key="2">
    <source>
        <dbReference type="PROSITE-ProRule" id="PRU00708"/>
    </source>
</evidence>
<dbReference type="GO" id="GO:0009451">
    <property type="term" value="P:RNA modification"/>
    <property type="evidence" value="ECO:0007669"/>
    <property type="project" value="InterPro"/>
</dbReference>
<dbReference type="InterPro" id="IPR046848">
    <property type="entry name" value="E_motif"/>
</dbReference>
<keyword evidence="4" id="KW-1185">Reference proteome</keyword>
<dbReference type="Pfam" id="PF20431">
    <property type="entry name" value="E_motif"/>
    <property type="match status" value="1"/>
</dbReference>
<dbReference type="OMA" id="HTQMLIN"/>
<feature type="repeat" description="PPR" evidence="2">
    <location>
        <begin position="384"/>
        <end position="419"/>
    </location>
</feature>
<evidence type="ECO:0000313" key="3">
    <source>
        <dbReference type="EMBL" id="ONK79420.1"/>
    </source>
</evidence>
<feature type="repeat" description="PPR" evidence="2">
    <location>
        <begin position="181"/>
        <end position="215"/>
    </location>
</feature>
<dbReference type="EMBL" id="CM007381">
    <property type="protein sequence ID" value="ONK79420.1"/>
    <property type="molecule type" value="Genomic_DNA"/>
</dbReference>
<keyword evidence="1" id="KW-0677">Repeat</keyword>
<dbReference type="FunFam" id="1.25.40.10:FF:000284">
    <property type="entry name" value="Pentatricopeptide repeat-containing protein"/>
    <property type="match status" value="1"/>
</dbReference>
<dbReference type="FunFam" id="1.25.40.10:FF:000344">
    <property type="entry name" value="Pentatricopeptide repeat-containing protein"/>
    <property type="match status" value="1"/>
</dbReference>
<dbReference type="Pfam" id="PF01535">
    <property type="entry name" value="PPR"/>
    <property type="match status" value="2"/>
</dbReference>
<dbReference type="InterPro" id="IPR046960">
    <property type="entry name" value="PPR_At4g14850-like_plant"/>
</dbReference>
<dbReference type="GO" id="GO:0003723">
    <property type="term" value="F:RNA binding"/>
    <property type="evidence" value="ECO:0007669"/>
    <property type="project" value="InterPro"/>
</dbReference>
<feature type="repeat" description="PPR" evidence="2">
    <location>
        <begin position="353"/>
        <end position="383"/>
    </location>
</feature>
<dbReference type="Pfam" id="PF13041">
    <property type="entry name" value="PPR_2"/>
    <property type="match status" value="3"/>
</dbReference>
<dbReference type="Proteomes" id="UP000243459">
    <property type="component" value="Chromosome 1"/>
</dbReference>
<evidence type="ECO:0000256" key="1">
    <source>
        <dbReference type="ARBA" id="ARBA00022737"/>
    </source>
</evidence>
<feature type="repeat" description="PPR" evidence="2">
    <location>
        <begin position="456"/>
        <end position="486"/>
    </location>
</feature>
<dbReference type="NCBIfam" id="TIGR00756">
    <property type="entry name" value="PPR"/>
    <property type="match status" value="5"/>
</dbReference>
<dbReference type="FunFam" id="1.25.40.10:FF:001093">
    <property type="entry name" value="Pentatricopeptide repeat-containing protein At2g34400"/>
    <property type="match status" value="1"/>
</dbReference>
<feature type="repeat" description="PPR" evidence="2">
    <location>
        <begin position="79"/>
        <end position="114"/>
    </location>
</feature>
<dbReference type="InterPro" id="IPR011990">
    <property type="entry name" value="TPR-like_helical_dom_sf"/>
</dbReference>
<protein>
    <recommendedName>
        <fullName evidence="5">Pentacotripeptide-repeat region of PRORP domain-containing protein</fullName>
    </recommendedName>
</protein>
<proteinExistence type="predicted"/>
<evidence type="ECO:0000313" key="4">
    <source>
        <dbReference type="Proteomes" id="UP000243459"/>
    </source>
</evidence>
<feature type="repeat" description="PPR" evidence="2">
    <location>
        <begin position="282"/>
        <end position="316"/>
    </location>
</feature>